<reference evidence="3" key="2">
    <citation type="journal article" date="2021" name="Microbiome">
        <title>Successional dynamics and alternative stable states in a saline activated sludge microbial community over 9 years.</title>
        <authorList>
            <person name="Wang Y."/>
            <person name="Ye J."/>
            <person name="Ju F."/>
            <person name="Liu L."/>
            <person name="Boyd J.A."/>
            <person name="Deng Y."/>
            <person name="Parks D.H."/>
            <person name="Jiang X."/>
            <person name="Yin X."/>
            <person name="Woodcroft B.J."/>
            <person name="Tyson G.W."/>
            <person name="Hugenholtz P."/>
            <person name="Polz M.F."/>
            <person name="Zhang T."/>
        </authorList>
    </citation>
    <scope>NUCLEOTIDE SEQUENCE</scope>
    <source>
        <strain evidence="3">HKST-UBA16</strain>
    </source>
</reference>
<organism evidence="3 4">
    <name type="scientific">Candidatus Dojkabacteria bacterium</name>
    <dbReference type="NCBI Taxonomy" id="2099670"/>
    <lineage>
        <taxon>Bacteria</taxon>
        <taxon>Candidatus Dojkabacteria</taxon>
    </lineage>
</organism>
<feature type="transmembrane region" description="Helical" evidence="2">
    <location>
        <begin position="82"/>
        <end position="102"/>
    </location>
</feature>
<proteinExistence type="predicted"/>
<keyword evidence="2" id="KW-1133">Transmembrane helix</keyword>
<dbReference type="EMBL" id="JAGQLM010000055">
    <property type="protein sequence ID" value="MCA9374970.1"/>
    <property type="molecule type" value="Genomic_DNA"/>
</dbReference>
<feature type="non-terminal residue" evidence="3">
    <location>
        <position position="1"/>
    </location>
</feature>
<sequence length="134" mass="15260">AIWIYTSYSYMTIGNKVGEPNSWMAWVPVLNYYYMVKLARLSGWFTLIFLTVVIPFLGALIIVIFVVYLSMQIAKRRGFDEWLGLLTLVPIANLVLPGYLAFAEPTKKATSESPGDMKKSMDMAEEEGEEEMEE</sequence>
<evidence type="ECO:0000313" key="3">
    <source>
        <dbReference type="EMBL" id="MCA9374970.1"/>
    </source>
</evidence>
<keyword evidence="2" id="KW-0812">Transmembrane</keyword>
<evidence type="ECO:0000256" key="1">
    <source>
        <dbReference type="SAM" id="MobiDB-lite"/>
    </source>
</evidence>
<protein>
    <recommendedName>
        <fullName evidence="5">DUF805 domain-containing protein</fullName>
    </recommendedName>
</protein>
<comment type="caution">
    <text evidence="3">The sequence shown here is derived from an EMBL/GenBank/DDBJ whole genome shotgun (WGS) entry which is preliminary data.</text>
</comment>
<reference evidence="3" key="1">
    <citation type="submission" date="2020-04" db="EMBL/GenBank/DDBJ databases">
        <authorList>
            <person name="Zhang T."/>
        </authorList>
    </citation>
    <scope>NUCLEOTIDE SEQUENCE</scope>
    <source>
        <strain evidence="3">HKST-UBA16</strain>
    </source>
</reference>
<feature type="transmembrane region" description="Helical" evidence="2">
    <location>
        <begin position="44"/>
        <end position="70"/>
    </location>
</feature>
<dbReference type="Proteomes" id="UP000748332">
    <property type="component" value="Unassembled WGS sequence"/>
</dbReference>
<dbReference type="InterPro" id="IPR043739">
    <property type="entry name" value="DUF5684"/>
</dbReference>
<gene>
    <name evidence="3" type="ORF">KC622_01420</name>
</gene>
<evidence type="ECO:0000256" key="2">
    <source>
        <dbReference type="SAM" id="Phobius"/>
    </source>
</evidence>
<accession>A0A955HXQ1</accession>
<dbReference type="Pfam" id="PF18936">
    <property type="entry name" value="DUF5684"/>
    <property type="match status" value="1"/>
</dbReference>
<evidence type="ECO:0000313" key="4">
    <source>
        <dbReference type="Proteomes" id="UP000748332"/>
    </source>
</evidence>
<name>A0A955HXQ1_9BACT</name>
<dbReference type="AlphaFoldDB" id="A0A955HXQ1"/>
<feature type="region of interest" description="Disordered" evidence="1">
    <location>
        <begin position="106"/>
        <end position="134"/>
    </location>
</feature>
<evidence type="ECO:0008006" key="5">
    <source>
        <dbReference type="Google" id="ProtNLM"/>
    </source>
</evidence>
<feature type="compositionally biased region" description="Acidic residues" evidence="1">
    <location>
        <begin position="123"/>
        <end position="134"/>
    </location>
</feature>
<feature type="compositionally biased region" description="Basic and acidic residues" evidence="1">
    <location>
        <begin position="106"/>
        <end position="122"/>
    </location>
</feature>
<keyword evidence="2" id="KW-0472">Membrane</keyword>